<protein>
    <submittedName>
        <fullName evidence="2">Uncharacterized protein</fullName>
    </submittedName>
</protein>
<feature type="region of interest" description="Disordered" evidence="1">
    <location>
        <begin position="55"/>
        <end position="74"/>
    </location>
</feature>
<name>A0A160F740_9BACL</name>
<evidence type="ECO:0000313" key="3">
    <source>
        <dbReference type="Proteomes" id="UP000076865"/>
    </source>
</evidence>
<dbReference type="EMBL" id="CP015439">
    <property type="protein sequence ID" value="ANB62121.1"/>
    <property type="molecule type" value="Genomic_DNA"/>
</dbReference>
<evidence type="ECO:0000313" key="2">
    <source>
        <dbReference type="EMBL" id="ANB62121.1"/>
    </source>
</evidence>
<reference evidence="2 3" key="1">
    <citation type="journal article" date="2006" name="Syst. Appl. Microbiol.">
        <title>Anoxybacillus amylolyticus sp. nov., a thermophilic amylase producing bacterium isolated from Mount Rittmann (Antarctica).</title>
        <authorList>
            <person name="Poli A."/>
            <person name="Esposito E."/>
            <person name="Lama L."/>
            <person name="Orlando P."/>
            <person name="Nicolaus G."/>
            <person name="de Appolonia F."/>
            <person name="Gambacorta A."/>
            <person name="Nicolaus B."/>
        </authorList>
    </citation>
    <scope>NUCLEOTIDE SEQUENCE [LARGE SCALE GENOMIC DNA]</scope>
    <source>
        <strain evidence="2 3">DSM 15939</strain>
        <plasmid evidence="3">Plasmid pdsm15939_1</plasmid>
    </source>
</reference>
<geneLocation type="plasmid" evidence="3">
    <name>pdsm15939_1</name>
</geneLocation>
<proteinExistence type="predicted"/>
<feature type="compositionally biased region" description="Low complexity" evidence="1">
    <location>
        <begin position="56"/>
        <end position="66"/>
    </location>
</feature>
<keyword evidence="3" id="KW-1185">Reference proteome</keyword>
<organism evidence="2 3">
    <name type="scientific">Anoxybacteroides amylolyticum</name>
    <dbReference type="NCBI Taxonomy" id="294699"/>
    <lineage>
        <taxon>Bacteria</taxon>
        <taxon>Bacillati</taxon>
        <taxon>Bacillota</taxon>
        <taxon>Bacilli</taxon>
        <taxon>Bacillales</taxon>
        <taxon>Anoxybacillaceae</taxon>
        <taxon>Anoxybacteroides</taxon>
    </lineage>
</organism>
<dbReference type="AlphaFoldDB" id="A0A160F740"/>
<dbReference type="KEGG" id="aamy:GFC30_3007"/>
<accession>A0A160F740</accession>
<dbReference type="Proteomes" id="UP000076865">
    <property type="component" value="Plasmid pDSM15939_1"/>
</dbReference>
<evidence type="ECO:0000256" key="1">
    <source>
        <dbReference type="SAM" id="MobiDB-lite"/>
    </source>
</evidence>
<keyword evidence="2" id="KW-0614">Plasmid</keyword>
<gene>
    <name evidence="2" type="ORF">GFC30_3007</name>
</gene>
<sequence>MPRGAVFSRHQWGNILFRCAVNEPPRGYVLFSCAGDRAHQKNRCSTRTCCTRKQAAPRSSSVSPPVAREHGTHQASADLLLNERNIRLTNARHSSARCLRRLTPDRCSRRNEDVQVSSVDRLSKRAARRHLLFNYTDQKSLRVMLYVLGVLLYSFP</sequence>